<dbReference type="Pfam" id="PF20152">
    <property type="entry name" value="DUF6534"/>
    <property type="match status" value="1"/>
</dbReference>
<keyword evidence="1" id="KW-1133">Transmembrane helix</keyword>
<feature type="transmembrane region" description="Helical" evidence="1">
    <location>
        <begin position="78"/>
        <end position="100"/>
    </location>
</feature>
<organism evidence="3 4">
    <name type="scientific">Mycena venus</name>
    <dbReference type="NCBI Taxonomy" id="2733690"/>
    <lineage>
        <taxon>Eukaryota</taxon>
        <taxon>Fungi</taxon>
        <taxon>Dikarya</taxon>
        <taxon>Basidiomycota</taxon>
        <taxon>Agaricomycotina</taxon>
        <taxon>Agaricomycetes</taxon>
        <taxon>Agaricomycetidae</taxon>
        <taxon>Agaricales</taxon>
        <taxon>Marasmiineae</taxon>
        <taxon>Mycenaceae</taxon>
        <taxon>Mycena</taxon>
    </lineage>
</organism>
<dbReference type="Proteomes" id="UP000620124">
    <property type="component" value="Unassembled WGS sequence"/>
</dbReference>
<name>A0A8H6XT33_9AGAR</name>
<dbReference type="EMBL" id="JACAZI010000013">
    <property type="protein sequence ID" value="KAF7345937.1"/>
    <property type="molecule type" value="Genomic_DNA"/>
</dbReference>
<evidence type="ECO:0000259" key="2">
    <source>
        <dbReference type="Pfam" id="PF20152"/>
    </source>
</evidence>
<feature type="domain" description="DUF6534" evidence="2">
    <location>
        <begin position="163"/>
        <end position="249"/>
    </location>
</feature>
<dbReference type="OrthoDB" id="2884999at2759"/>
<keyword evidence="1" id="KW-0472">Membrane</keyword>
<dbReference type="PANTHER" id="PTHR40465">
    <property type="entry name" value="CHROMOSOME 1, WHOLE GENOME SHOTGUN SEQUENCE"/>
    <property type="match status" value="1"/>
</dbReference>
<keyword evidence="1" id="KW-0812">Transmembrane</keyword>
<feature type="transmembrane region" description="Helical" evidence="1">
    <location>
        <begin position="155"/>
        <end position="178"/>
    </location>
</feature>
<protein>
    <recommendedName>
        <fullName evidence="2">DUF6534 domain-containing protein</fullName>
    </recommendedName>
</protein>
<reference evidence="3" key="1">
    <citation type="submission" date="2020-05" db="EMBL/GenBank/DDBJ databases">
        <title>Mycena genomes resolve the evolution of fungal bioluminescence.</title>
        <authorList>
            <person name="Tsai I.J."/>
        </authorList>
    </citation>
    <scope>NUCLEOTIDE SEQUENCE</scope>
    <source>
        <strain evidence="3">CCC161011</strain>
    </source>
</reference>
<comment type="caution">
    <text evidence="3">The sequence shown here is derived from an EMBL/GenBank/DDBJ whole genome shotgun (WGS) entry which is preliminary data.</text>
</comment>
<evidence type="ECO:0000313" key="4">
    <source>
        <dbReference type="Proteomes" id="UP000620124"/>
    </source>
</evidence>
<accession>A0A8H6XT33</accession>
<feature type="transmembrane region" description="Helical" evidence="1">
    <location>
        <begin position="6"/>
        <end position="28"/>
    </location>
</feature>
<evidence type="ECO:0000313" key="3">
    <source>
        <dbReference type="EMBL" id="KAF7345937.1"/>
    </source>
</evidence>
<feature type="transmembrane region" description="Helical" evidence="1">
    <location>
        <begin position="40"/>
        <end position="66"/>
    </location>
</feature>
<keyword evidence="4" id="KW-1185">Reference proteome</keyword>
<proteinExistence type="predicted"/>
<gene>
    <name evidence="3" type="ORF">MVEN_01616000</name>
</gene>
<sequence length="310" mass="34335">MDFSLLLPVYLAVVGNCMLFGLACMQAFQYSLNHPKTDNVIIKLLVVFLLALNTAHVILVVMAIWQDLNAWPAGLVDLSMPLLWADLITAFVAFASQLFFTARIWRFLKSTWLSWLILAIFVTSSVYQLGAYIAFTALCARTKLNATMFQNEKLVWSIWGMAATQDTLISGTLIVVLYQQGLGALPHTVRILHRLTLFAINTGLWTSLCALFVVITMVALPNNFAWVGLYLMICPLYCNTVLANLNGRSYIRGNSTIASYSLGNSDTTREVSRQQDSNIIFAVGTLQSNISGFDGSQGASREEGHQMVKV</sequence>
<dbReference type="PANTHER" id="PTHR40465:SF1">
    <property type="entry name" value="DUF6534 DOMAIN-CONTAINING PROTEIN"/>
    <property type="match status" value="1"/>
</dbReference>
<dbReference type="AlphaFoldDB" id="A0A8H6XT33"/>
<dbReference type="InterPro" id="IPR045339">
    <property type="entry name" value="DUF6534"/>
</dbReference>
<evidence type="ECO:0000256" key="1">
    <source>
        <dbReference type="SAM" id="Phobius"/>
    </source>
</evidence>
<feature type="transmembrane region" description="Helical" evidence="1">
    <location>
        <begin position="198"/>
        <end position="218"/>
    </location>
</feature>
<feature type="transmembrane region" description="Helical" evidence="1">
    <location>
        <begin position="224"/>
        <end position="245"/>
    </location>
</feature>
<feature type="transmembrane region" description="Helical" evidence="1">
    <location>
        <begin position="112"/>
        <end position="135"/>
    </location>
</feature>